<name>A0A810Q7R3_9FIRM</name>
<evidence type="ECO:0008006" key="6">
    <source>
        <dbReference type="Google" id="ProtNLM"/>
    </source>
</evidence>
<proteinExistence type="inferred from homology"/>
<feature type="domain" description="MmgE/PrpD N-terminal" evidence="2">
    <location>
        <begin position="7"/>
        <end position="231"/>
    </location>
</feature>
<dbReference type="PANTHER" id="PTHR16943">
    <property type="entry name" value="2-METHYLCITRATE DEHYDRATASE-RELATED"/>
    <property type="match status" value="1"/>
</dbReference>
<dbReference type="Proteomes" id="UP000681035">
    <property type="component" value="Chromosome"/>
</dbReference>
<dbReference type="RefSeq" id="WP_213541220.1">
    <property type="nucleotide sequence ID" value="NZ_AP023418.1"/>
</dbReference>
<dbReference type="InterPro" id="IPR036148">
    <property type="entry name" value="MmgE/PrpD_sf"/>
</dbReference>
<protein>
    <recommendedName>
        <fullName evidence="6">MmgE/PrpD family protein</fullName>
    </recommendedName>
</protein>
<dbReference type="PANTHER" id="PTHR16943:SF8">
    <property type="entry name" value="2-METHYLCITRATE DEHYDRATASE"/>
    <property type="match status" value="1"/>
</dbReference>
<evidence type="ECO:0000313" key="5">
    <source>
        <dbReference type="Proteomes" id="UP000681035"/>
    </source>
</evidence>
<organism evidence="4 5">
    <name type="scientific">Vescimonas coprocola</name>
    <dbReference type="NCBI Taxonomy" id="2714355"/>
    <lineage>
        <taxon>Bacteria</taxon>
        <taxon>Bacillati</taxon>
        <taxon>Bacillota</taxon>
        <taxon>Clostridia</taxon>
        <taxon>Eubacteriales</taxon>
        <taxon>Oscillospiraceae</taxon>
        <taxon>Vescimonas</taxon>
    </lineage>
</organism>
<dbReference type="Gene3D" id="3.30.1330.120">
    <property type="entry name" value="2-methylcitrate dehydratase PrpD"/>
    <property type="match status" value="1"/>
</dbReference>
<evidence type="ECO:0000313" key="4">
    <source>
        <dbReference type="EMBL" id="BCK82675.1"/>
    </source>
</evidence>
<dbReference type="SUPFAM" id="SSF103378">
    <property type="entry name" value="2-methylcitrate dehydratase PrpD"/>
    <property type="match status" value="1"/>
</dbReference>
<dbReference type="KEGG" id="vcop:MM50RIKEN_24380"/>
<keyword evidence="5" id="KW-1185">Reference proteome</keyword>
<sequence>MELQRMIARFVAEPAPFTQQALYLARRSILDTMGAMIAGSETAAVRQALTVTEGGGCTVPGRSEKLCGRDAAFVNGISGHELELDDTSSSNLGHPTVAVLPALLAIGEETGCSGRLLLEGFLIATEVTCKLGRICAKRLHAKGWHCSSVTAGIGAAAGCAYLLGLSQEQTSHALGIAASMASGLRENFGTQTKSIHIGKCAEDGYRAARLAQAGFTSSTVALEGKEGFLYEYADLREEGDEFHRIMASMGHDWDICAPGFTLKRWPSCSSTHRPVDGIMELIRINQLSAAEIESIRAGLGISALRELVTPNPADGEEAKFSVGFQIGLYLTGRANAPENYNRETIRLPEVQNIIRRTELYHEPQYDNLPSDAGVGPAFVTIRCKDGRTFIKERAFPVGHLSDPIPDEELRKKFFICTAAKLTPERARALADAIMALELLENIRTLMAMTH</sequence>
<dbReference type="InterPro" id="IPR045336">
    <property type="entry name" value="MmgE_PrpD_N"/>
</dbReference>
<dbReference type="EMBL" id="AP023418">
    <property type="protein sequence ID" value="BCK82675.1"/>
    <property type="molecule type" value="Genomic_DNA"/>
</dbReference>
<dbReference type="InterPro" id="IPR045337">
    <property type="entry name" value="MmgE_PrpD_C"/>
</dbReference>
<reference evidence="4" key="1">
    <citation type="submission" date="2020-09" db="EMBL/GenBank/DDBJ databases">
        <title>New species isolated from human feces.</title>
        <authorList>
            <person name="Kitahara M."/>
            <person name="Shigeno Y."/>
            <person name="Shime M."/>
            <person name="Matsumoto Y."/>
            <person name="Nakamura S."/>
            <person name="Motooka D."/>
            <person name="Fukuoka S."/>
            <person name="Nishikawa H."/>
            <person name="Benno Y."/>
        </authorList>
    </citation>
    <scope>NUCLEOTIDE SEQUENCE</scope>
    <source>
        <strain evidence="4">MM50</strain>
    </source>
</reference>
<dbReference type="Pfam" id="PF03972">
    <property type="entry name" value="MmgE_PrpD_N"/>
    <property type="match status" value="1"/>
</dbReference>
<dbReference type="InterPro" id="IPR005656">
    <property type="entry name" value="MmgE_PrpD"/>
</dbReference>
<evidence type="ECO:0000259" key="2">
    <source>
        <dbReference type="Pfam" id="PF03972"/>
    </source>
</evidence>
<accession>A0A810Q7R3</accession>
<dbReference type="Gene3D" id="1.10.4100.10">
    <property type="entry name" value="2-methylcitrate dehydratase PrpD"/>
    <property type="match status" value="1"/>
</dbReference>
<dbReference type="AlphaFoldDB" id="A0A810Q7R3"/>
<feature type="domain" description="MmgE/PrpD C-terminal" evidence="3">
    <location>
        <begin position="265"/>
        <end position="437"/>
    </location>
</feature>
<dbReference type="Pfam" id="PF19305">
    <property type="entry name" value="MmgE_PrpD_C"/>
    <property type="match status" value="1"/>
</dbReference>
<dbReference type="GO" id="GO:0016829">
    <property type="term" value="F:lyase activity"/>
    <property type="evidence" value="ECO:0007669"/>
    <property type="project" value="InterPro"/>
</dbReference>
<gene>
    <name evidence="4" type="ORF">MM50RIKEN_24380</name>
</gene>
<dbReference type="InterPro" id="IPR042188">
    <property type="entry name" value="MmgE/PrpD_sf_2"/>
</dbReference>
<evidence type="ECO:0000259" key="3">
    <source>
        <dbReference type="Pfam" id="PF19305"/>
    </source>
</evidence>
<dbReference type="InterPro" id="IPR042183">
    <property type="entry name" value="MmgE/PrpD_sf_1"/>
</dbReference>
<comment type="similarity">
    <text evidence="1">Belongs to the PrpD family.</text>
</comment>
<evidence type="ECO:0000256" key="1">
    <source>
        <dbReference type="ARBA" id="ARBA00006174"/>
    </source>
</evidence>